<protein>
    <submittedName>
        <fullName evidence="2">DUF1998 domain-containing protein</fullName>
    </submittedName>
</protein>
<feature type="domain" description="MrfA-like Zn-binding" evidence="1">
    <location>
        <begin position="480"/>
        <end position="577"/>
    </location>
</feature>
<dbReference type="RefSeq" id="WP_214508551.1">
    <property type="nucleotide sequence ID" value="NZ_JAHEPS010000011.1"/>
</dbReference>
<dbReference type="EMBL" id="JAHEPS010000011">
    <property type="protein sequence ID" value="MBT1446349.1"/>
    <property type="molecule type" value="Genomic_DNA"/>
</dbReference>
<dbReference type="Proteomes" id="UP001195903">
    <property type="component" value="Unassembled WGS sequence"/>
</dbReference>
<evidence type="ECO:0000259" key="1">
    <source>
        <dbReference type="Pfam" id="PF09369"/>
    </source>
</evidence>
<dbReference type="NCBIfam" id="NF038324">
    <property type="entry name" value="DrmB_fam"/>
    <property type="match status" value="1"/>
</dbReference>
<accession>A0ABS5V7D8</accession>
<evidence type="ECO:0000313" key="3">
    <source>
        <dbReference type="Proteomes" id="UP001195903"/>
    </source>
</evidence>
<dbReference type="InterPro" id="IPR018973">
    <property type="entry name" value="MZB"/>
</dbReference>
<keyword evidence="3" id="KW-1185">Reference proteome</keyword>
<dbReference type="InterPro" id="IPR047721">
    <property type="entry name" value="DrmB"/>
</dbReference>
<evidence type="ECO:0000313" key="2">
    <source>
        <dbReference type="EMBL" id="MBT1446349.1"/>
    </source>
</evidence>
<name>A0ABS5V7D8_9GAMM</name>
<reference evidence="2 3" key="1">
    <citation type="submission" date="2021-05" db="EMBL/GenBank/DDBJ databases">
        <title>Shewanella sp. JM162201.</title>
        <authorList>
            <person name="Xu S."/>
            <person name="Li A."/>
        </authorList>
    </citation>
    <scope>NUCLEOTIDE SEQUENCE [LARGE SCALE GENOMIC DNA]</scope>
    <source>
        <strain evidence="2 3">JM162201</strain>
    </source>
</reference>
<comment type="caution">
    <text evidence="2">The sequence shown here is derived from an EMBL/GenBank/DDBJ whole genome shotgun (WGS) entry which is preliminary data.</text>
</comment>
<dbReference type="Pfam" id="PF09369">
    <property type="entry name" value="MZB"/>
    <property type="match status" value="1"/>
</dbReference>
<gene>
    <name evidence="2" type="ORF">KJI95_17790</name>
</gene>
<organism evidence="2 3">
    <name type="scientific">Shewanella jiangmenensis</name>
    <dbReference type="NCBI Taxonomy" id="2837387"/>
    <lineage>
        <taxon>Bacteria</taxon>
        <taxon>Pseudomonadati</taxon>
        <taxon>Pseudomonadota</taxon>
        <taxon>Gammaproteobacteria</taxon>
        <taxon>Alteromonadales</taxon>
        <taxon>Shewanellaceae</taxon>
        <taxon>Shewanella</taxon>
    </lineage>
</organism>
<sequence length="617" mass="69746">MGNERKVRKGQVITPFGPGGIFDFGDESFIALDISEWKLRASETIRDIPRLRQVLSVVELREPVVASENKWEEANLNKSVPYMRFPAWLFCPRCRRMRQWGWKDERPGKPPLCTHCGSKTRLAPMRFIAVCENGHIADLDWVRWAHLGARTEEQEKCTHRELEFLSDPRKGGGLASLSIRCRSCQSSNPLTHIAKKDALKHNGLGRCSGRHPWQHHENAFNCDRIPQVVQRGASNAYFPVTLTALDIQSDAEKFRDIWTDSLERHPQYQFLIKLWEMLADPKNAVLQQLVSEIASDIGESNDKIFGHLQGESEDENEDGIEEDTSISPDLRLKAEEWDVFTTRDRIQSDVFSTERVDLNAFGLTLSAEEQLCWAKLRKLIDRIVLARRIRIVRAFRGFRRLDPGGNMMGANLLTPRPEWLPAVETYGEGIFLSLSNEELQSWERKVGRSATESICNRQMQSGLGQSLPDASPRYVLLHTLSHLLIRQLCFECGYSSSSLAERIYCSDDMAGILIYTASGDSEGALGGLVREGEPDRFYGIMKTALYRGRWCSNDPICSELPFQGYGGMNRAACHACTLLGETSCETANSLLDRTLIYGKEGLTGYFEAFTHAMEVGA</sequence>
<proteinExistence type="predicted"/>